<accession>A0ABQ9D3S2</accession>
<gene>
    <name evidence="4" type="primary">GRXCR1</name>
    <name evidence="4" type="ORF">WISP_83629</name>
</gene>
<organism evidence="4 5">
    <name type="scientific">Willisornis vidua</name>
    <name type="common">Xingu scale-backed antbird</name>
    <dbReference type="NCBI Taxonomy" id="1566151"/>
    <lineage>
        <taxon>Eukaryota</taxon>
        <taxon>Metazoa</taxon>
        <taxon>Chordata</taxon>
        <taxon>Craniata</taxon>
        <taxon>Vertebrata</taxon>
        <taxon>Euteleostomi</taxon>
        <taxon>Archelosauria</taxon>
        <taxon>Archosauria</taxon>
        <taxon>Dinosauria</taxon>
        <taxon>Saurischia</taxon>
        <taxon>Theropoda</taxon>
        <taxon>Coelurosauria</taxon>
        <taxon>Aves</taxon>
        <taxon>Neognathae</taxon>
        <taxon>Neoaves</taxon>
        <taxon>Telluraves</taxon>
        <taxon>Australaves</taxon>
        <taxon>Passeriformes</taxon>
        <taxon>Thamnophilidae</taxon>
        <taxon>Willisornis</taxon>
    </lineage>
</organism>
<name>A0ABQ9D3S2_9PASS</name>
<dbReference type="PROSITE" id="PS51354">
    <property type="entry name" value="GLUTAREDOXIN_2"/>
    <property type="match status" value="1"/>
</dbReference>
<reference evidence="4" key="1">
    <citation type="submission" date="2019-10" db="EMBL/GenBank/DDBJ databases">
        <authorList>
            <person name="Soares A.E.R."/>
            <person name="Aleixo A."/>
            <person name="Schneider P."/>
            <person name="Miyaki C.Y."/>
            <person name="Schneider M.P."/>
            <person name="Mello C."/>
            <person name="Vasconcelos A.T.R."/>
        </authorList>
    </citation>
    <scope>NUCLEOTIDE SEQUENCE</scope>
    <source>
        <tissue evidence="4">Muscle</tissue>
    </source>
</reference>
<evidence type="ECO:0000313" key="4">
    <source>
        <dbReference type="EMBL" id="KAJ7414476.1"/>
    </source>
</evidence>
<protein>
    <submittedName>
        <fullName evidence="4">Glutaredoxin domain-containing cysteine-rich protein 1</fullName>
    </submittedName>
</protein>
<dbReference type="Pfam" id="PF00462">
    <property type="entry name" value="Glutaredoxin"/>
    <property type="match status" value="1"/>
</dbReference>
<dbReference type="PANTHER" id="PTHR46990:SF1">
    <property type="entry name" value="GLUTAREDOXIN DOMAIN-CONTAINING CYSTEINE-RICH PROTEIN 1"/>
    <property type="match status" value="1"/>
</dbReference>
<evidence type="ECO:0000256" key="1">
    <source>
        <dbReference type="SAM" id="MobiDB-lite"/>
    </source>
</evidence>
<sequence>MAVLLLSTMVDPVLISLCMKYLILVIAVVTGEMLFHAAKCKSYRGKRAEDLEKNSFSGEDGIFTEVQRLDPNCSSEAHHPHLVLRIIECSQLEGPNEHQSPAPDPAQDSLKNHAMCLRTLSKRFLNSIRLGAVTTSRGSLSKYLTKKVFSNTEPKLPLTQLHAVPIGSENRADIVVKCDKLANAMGTTLEQCKLLISMEEAMFKSEMKADSERLSRKVRFRVASSHSGRVLKEVYADGEAADSLDSEYASSSETDQTSRLSEVDGQQNGHIGSECDENENEQDDLLILVRATKEKGFGTKRVNILSKNGTVRGVKHKVSAGQALFDNLAKVFQPHSKTCAKFITGCKVAYDPRSDFYPQGSATPVSDSLTIDSTEAEVSTVLEFGRIVIYTTSLRVVRTTFERCELVRKIFQNHRVKFEEKNIALNSDYGKELDERCRRVCEVPSLPVVFIDGHYLGGAEKILLMNESGELQDLLTKIEEIHYLENPNDVTAGQGDVW</sequence>
<feature type="region of interest" description="Disordered" evidence="1">
    <location>
        <begin position="243"/>
        <end position="277"/>
    </location>
</feature>
<keyword evidence="5" id="KW-1185">Reference proteome</keyword>
<keyword evidence="2" id="KW-1133">Transmembrane helix</keyword>
<keyword evidence="2" id="KW-0812">Transmembrane</keyword>
<feature type="transmembrane region" description="Helical" evidence="2">
    <location>
        <begin position="12"/>
        <end position="37"/>
    </location>
</feature>
<dbReference type="Proteomes" id="UP001145742">
    <property type="component" value="Unassembled WGS sequence"/>
</dbReference>
<dbReference type="SUPFAM" id="SSF52833">
    <property type="entry name" value="Thioredoxin-like"/>
    <property type="match status" value="1"/>
</dbReference>
<dbReference type="InterPro" id="IPR002109">
    <property type="entry name" value="Glutaredoxin"/>
</dbReference>
<evidence type="ECO:0000259" key="3">
    <source>
        <dbReference type="Pfam" id="PF00462"/>
    </source>
</evidence>
<evidence type="ECO:0000256" key="2">
    <source>
        <dbReference type="SAM" id="Phobius"/>
    </source>
</evidence>
<dbReference type="InterPro" id="IPR036249">
    <property type="entry name" value="Thioredoxin-like_sf"/>
</dbReference>
<feature type="domain" description="Glutaredoxin" evidence="3">
    <location>
        <begin position="387"/>
        <end position="455"/>
    </location>
</feature>
<dbReference type="Gene3D" id="3.40.30.10">
    <property type="entry name" value="Glutaredoxin"/>
    <property type="match status" value="1"/>
</dbReference>
<keyword evidence="2" id="KW-0472">Membrane</keyword>
<evidence type="ECO:0000313" key="5">
    <source>
        <dbReference type="Proteomes" id="UP001145742"/>
    </source>
</evidence>
<dbReference type="EMBL" id="WHWB01034052">
    <property type="protein sequence ID" value="KAJ7414476.1"/>
    <property type="molecule type" value="Genomic_DNA"/>
</dbReference>
<comment type="caution">
    <text evidence="4">The sequence shown here is derived from an EMBL/GenBank/DDBJ whole genome shotgun (WGS) entry which is preliminary data.</text>
</comment>
<feature type="compositionally biased region" description="Polar residues" evidence="1">
    <location>
        <begin position="248"/>
        <end position="270"/>
    </location>
</feature>
<dbReference type="PANTHER" id="PTHR46990">
    <property type="entry name" value="GLUTAREDOXIN DOMAIN-CONTAINING CYSTEINE-RICH PROTEIN 1"/>
    <property type="match status" value="1"/>
</dbReference>
<dbReference type="InterPro" id="IPR042797">
    <property type="entry name" value="GRXCR1"/>
</dbReference>
<proteinExistence type="predicted"/>